<organism evidence="1">
    <name type="scientific">Opuntia streptacantha</name>
    <name type="common">Prickly pear cactus</name>
    <name type="synonym">Opuntia cardona</name>
    <dbReference type="NCBI Taxonomy" id="393608"/>
    <lineage>
        <taxon>Eukaryota</taxon>
        <taxon>Viridiplantae</taxon>
        <taxon>Streptophyta</taxon>
        <taxon>Embryophyta</taxon>
        <taxon>Tracheophyta</taxon>
        <taxon>Spermatophyta</taxon>
        <taxon>Magnoliopsida</taxon>
        <taxon>eudicotyledons</taxon>
        <taxon>Gunneridae</taxon>
        <taxon>Pentapetalae</taxon>
        <taxon>Caryophyllales</taxon>
        <taxon>Cactineae</taxon>
        <taxon>Cactaceae</taxon>
        <taxon>Opuntioideae</taxon>
        <taxon>Opuntia</taxon>
    </lineage>
</organism>
<dbReference type="AlphaFoldDB" id="A0A7C8ZGW1"/>
<protein>
    <submittedName>
        <fullName evidence="1">Uncharacterized protein</fullName>
    </submittedName>
</protein>
<accession>A0A7C8ZGW1</accession>
<name>A0A7C8ZGW1_OPUST</name>
<evidence type="ECO:0000313" key="1">
    <source>
        <dbReference type="EMBL" id="MBA4641655.1"/>
    </source>
</evidence>
<reference evidence="1" key="2">
    <citation type="submission" date="2020-07" db="EMBL/GenBank/DDBJ databases">
        <authorList>
            <person name="Vera ALvarez R."/>
            <person name="Arias-Moreno D.M."/>
            <person name="Jimenez-Jacinto V."/>
            <person name="Jimenez-Bremont J.F."/>
            <person name="Swaminathan K."/>
            <person name="Moose S.P."/>
            <person name="Guerrero-Gonzalez M.L."/>
            <person name="Marino-Ramirez L."/>
            <person name="Landsman D."/>
            <person name="Rodriguez-Kessler M."/>
            <person name="Delgado-Sanchez P."/>
        </authorList>
    </citation>
    <scope>NUCLEOTIDE SEQUENCE</scope>
    <source>
        <tissue evidence="1">Cladode</tissue>
    </source>
</reference>
<dbReference type="EMBL" id="GISG01125168">
    <property type="protein sequence ID" value="MBA4641655.1"/>
    <property type="molecule type" value="Transcribed_RNA"/>
</dbReference>
<reference evidence="1" key="1">
    <citation type="journal article" date="2013" name="J. Plant Res.">
        <title>Effect of fungi and light on seed germination of three Opuntia species from semiarid lands of central Mexico.</title>
        <authorList>
            <person name="Delgado-Sanchez P."/>
            <person name="Jimenez-Bremont J.F."/>
            <person name="Guerrero-Gonzalez Mde L."/>
            <person name="Flores J."/>
        </authorList>
    </citation>
    <scope>NUCLEOTIDE SEQUENCE</scope>
    <source>
        <tissue evidence="1">Cladode</tissue>
    </source>
</reference>
<sequence length="117" mass="13256">MEHFTWIHHCVFSMQSCIHSNAESTSEFLLKKLTCRFRQSSSLITILGMTSWVPFRPARSCNAFLDSLFSSVVMSTTMFHFWVLSPAHLALVVIFAQLTDFPLPIAALGIQISDILF</sequence>
<proteinExistence type="predicted"/>